<name>E1R9Z1_SEDSS</name>
<feature type="domain" description="Glycosyl transferase family 1" evidence="1">
    <location>
        <begin position="191"/>
        <end position="346"/>
    </location>
</feature>
<evidence type="ECO:0000313" key="3">
    <source>
        <dbReference type="EMBL" id="ADK83310.1"/>
    </source>
</evidence>
<sequence>MRMHICFIITRGDSIGGAQIHVRDMAIALRKDGHDTSVLVGAPGDLTDQLERAGIPWEHVPLLVRPIRPWKDLLAVFSVASRLRRLKPDLVSCHTAKAGMVGRLAAFVAGRPSIFTAHGWQFADGIPGKQAKAVLLIEKLISPLCRKVITVSRYDYDLAVRKRAVNPKKMLTIHNGLPWMEDRDTFGASLAERPCRLLMVARFQEQKDHASLLAALGGLKELSWELDLVGDGPGMETEKERARDLGLETRIEFSGQRLDVPERMEKTDIYLLISNWEGFPRSIIEAMRGGLPVIASDVGGCNESVAEGESGFLVPRSDAELLRKRIATLINDPALRRRMGRSGRRRYEEYFTFQIMYEKTLELYREVLA</sequence>
<dbReference type="Pfam" id="PF13439">
    <property type="entry name" value="Glyco_transf_4"/>
    <property type="match status" value="1"/>
</dbReference>
<dbReference type="RefSeq" id="WP_013256766.1">
    <property type="nucleotide sequence ID" value="NC_014364.1"/>
</dbReference>
<dbReference type="OrthoDB" id="9806653at2"/>
<dbReference type="CAZy" id="GT4">
    <property type="family name" value="Glycosyltransferase Family 4"/>
</dbReference>
<dbReference type="GO" id="GO:0016757">
    <property type="term" value="F:glycosyltransferase activity"/>
    <property type="evidence" value="ECO:0007669"/>
    <property type="project" value="InterPro"/>
</dbReference>
<dbReference type="eggNOG" id="COG0438">
    <property type="taxonomic scope" value="Bacteria"/>
</dbReference>
<dbReference type="PANTHER" id="PTHR12526">
    <property type="entry name" value="GLYCOSYLTRANSFERASE"/>
    <property type="match status" value="1"/>
</dbReference>
<dbReference type="PANTHER" id="PTHR12526:SF630">
    <property type="entry name" value="GLYCOSYLTRANSFERASE"/>
    <property type="match status" value="1"/>
</dbReference>
<gene>
    <name evidence="3" type="ordered locus">Spirs_4236</name>
</gene>
<feature type="domain" description="Glycosyltransferase subfamily 4-like N-terminal" evidence="2">
    <location>
        <begin position="15"/>
        <end position="177"/>
    </location>
</feature>
<dbReference type="EMBL" id="CP002116">
    <property type="protein sequence ID" value="ADK83310.1"/>
    <property type="molecule type" value="Genomic_DNA"/>
</dbReference>
<dbReference type="Gene3D" id="3.40.50.2000">
    <property type="entry name" value="Glycogen Phosphorylase B"/>
    <property type="match status" value="2"/>
</dbReference>
<accession>E1R9Z1</accession>
<dbReference type="InterPro" id="IPR001296">
    <property type="entry name" value="Glyco_trans_1"/>
</dbReference>
<dbReference type="InterPro" id="IPR028098">
    <property type="entry name" value="Glyco_trans_4-like_N"/>
</dbReference>
<dbReference type="STRING" id="573413.Spirs_4236"/>
<reference evidence="3 4" key="1">
    <citation type="journal article" date="2010" name="Stand. Genomic Sci.">
        <title>Complete genome sequence of Spirochaeta smaragdinae type strain (SEBR 4228).</title>
        <authorList>
            <person name="Mavromatis K."/>
            <person name="Yasawong M."/>
            <person name="Chertkov O."/>
            <person name="Lapidus A."/>
            <person name="Lucas S."/>
            <person name="Nolan M."/>
            <person name="Del Rio T.G."/>
            <person name="Tice H."/>
            <person name="Cheng J.F."/>
            <person name="Pitluck S."/>
            <person name="Liolios K."/>
            <person name="Ivanova N."/>
            <person name="Tapia R."/>
            <person name="Han C."/>
            <person name="Bruce D."/>
            <person name="Goodwin L."/>
            <person name="Pati A."/>
            <person name="Chen A."/>
            <person name="Palaniappan K."/>
            <person name="Land M."/>
            <person name="Hauser L."/>
            <person name="Chang Y.J."/>
            <person name="Jeffries C.D."/>
            <person name="Detter J.C."/>
            <person name="Rohde M."/>
            <person name="Brambilla E."/>
            <person name="Spring S."/>
            <person name="Goker M."/>
            <person name="Sikorski J."/>
            <person name="Woyke T."/>
            <person name="Bristow J."/>
            <person name="Eisen J.A."/>
            <person name="Markowitz V."/>
            <person name="Hugenholtz P."/>
            <person name="Klenk H.P."/>
            <person name="Kyrpides N.C."/>
        </authorList>
    </citation>
    <scope>NUCLEOTIDE SEQUENCE [LARGE SCALE GENOMIC DNA]</scope>
    <source>
        <strain evidence="4">DSM 11293 / JCM 15392 / SEBR 4228</strain>
    </source>
</reference>
<dbReference type="AlphaFoldDB" id="E1R9Z1"/>
<evidence type="ECO:0000259" key="2">
    <source>
        <dbReference type="Pfam" id="PF13439"/>
    </source>
</evidence>
<protein>
    <submittedName>
        <fullName evidence="3">Glycosyl transferase group 1</fullName>
    </submittedName>
</protein>
<dbReference type="KEGG" id="ssm:Spirs_4236"/>
<dbReference type="eggNOG" id="COG0707">
    <property type="taxonomic scope" value="Bacteria"/>
</dbReference>
<organism evidence="3 4">
    <name type="scientific">Sediminispirochaeta smaragdinae (strain DSM 11293 / JCM 15392 / SEBR 4228)</name>
    <name type="common">Spirochaeta smaragdinae</name>
    <dbReference type="NCBI Taxonomy" id="573413"/>
    <lineage>
        <taxon>Bacteria</taxon>
        <taxon>Pseudomonadati</taxon>
        <taxon>Spirochaetota</taxon>
        <taxon>Spirochaetia</taxon>
        <taxon>Spirochaetales</taxon>
        <taxon>Spirochaetaceae</taxon>
        <taxon>Sediminispirochaeta</taxon>
    </lineage>
</organism>
<dbReference type="Proteomes" id="UP000002318">
    <property type="component" value="Chromosome"/>
</dbReference>
<evidence type="ECO:0000259" key="1">
    <source>
        <dbReference type="Pfam" id="PF00534"/>
    </source>
</evidence>
<keyword evidence="4" id="KW-1185">Reference proteome</keyword>
<proteinExistence type="predicted"/>
<dbReference type="Pfam" id="PF00534">
    <property type="entry name" value="Glycos_transf_1"/>
    <property type="match status" value="1"/>
</dbReference>
<evidence type="ECO:0000313" key="4">
    <source>
        <dbReference type="Proteomes" id="UP000002318"/>
    </source>
</evidence>
<keyword evidence="3" id="KW-0808">Transferase</keyword>
<dbReference type="CDD" id="cd03808">
    <property type="entry name" value="GT4_CapM-like"/>
    <property type="match status" value="1"/>
</dbReference>
<dbReference type="HOGENOM" id="CLU_009583_0_3_12"/>
<dbReference type="SUPFAM" id="SSF53756">
    <property type="entry name" value="UDP-Glycosyltransferase/glycogen phosphorylase"/>
    <property type="match status" value="1"/>
</dbReference>